<feature type="signal peptide" evidence="1">
    <location>
        <begin position="1"/>
        <end position="21"/>
    </location>
</feature>
<name>A0A3D0KGS1_9GAMM</name>
<sequence length="235" mass="25879">MPIHLSHVALLALLLAIAGCASSPAPSPATSVDDARAITEQRPTPERDQINHLSQLTEQGYTGNTSRLSGHFEMAAADGRYAVHDTYLLGDRDTPQIAKQHLMERLKRQALDQAGVYRAFEERLSADQQLAATSVLVSGSVVALHDVRETVRPVGEDRLEMTLTATAIVDSSGLQRHIDALYDIDLLPSLSLRCRLTTERKGIPWLLPSRFLLRSPLPLVIAPQVLHKLHRLNLP</sequence>
<feature type="chain" id="PRO_5017731646" description="Lipoprotein" evidence="1">
    <location>
        <begin position="22"/>
        <end position="235"/>
    </location>
</feature>
<dbReference type="EMBL" id="DOTR01000055">
    <property type="protein sequence ID" value="HCA02664.1"/>
    <property type="molecule type" value="Genomic_DNA"/>
</dbReference>
<dbReference type="AlphaFoldDB" id="A0A3D0KGS1"/>
<gene>
    <name evidence="2" type="ORF">DEO68_10885</name>
</gene>
<evidence type="ECO:0000256" key="1">
    <source>
        <dbReference type="SAM" id="SignalP"/>
    </source>
</evidence>
<reference evidence="2" key="1">
    <citation type="journal article" date="2018" name="Nat. Biotechnol.">
        <title>A standardized bacterial taxonomy based on genome phylogeny substantially revises the tree of life.</title>
        <authorList>
            <person name="Parks D.H."/>
            <person name="Chuvochina M."/>
            <person name="Waite D.W."/>
            <person name="Rinke C."/>
            <person name="Skarshewski A."/>
            <person name="Chaumeil P.A."/>
            <person name="Hugenholtz P."/>
        </authorList>
    </citation>
    <scope>NUCLEOTIDE SEQUENCE [LARGE SCALE GENOMIC DNA]</scope>
    <source>
        <strain evidence="2">UBA11284</strain>
    </source>
</reference>
<proteinExistence type="predicted"/>
<accession>A0A3D0KGS1</accession>
<evidence type="ECO:0000313" key="2">
    <source>
        <dbReference type="EMBL" id="HCA02664.1"/>
    </source>
</evidence>
<evidence type="ECO:0008006" key="3">
    <source>
        <dbReference type="Google" id="ProtNLM"/>
    </source>
</evidence>
<organism evidence="2">
    <name type="scientific">Halomonas campaniensis</name>
    <dbReference type="NCBI Taxonomy" id="213554"/>
    <lineage>
        <taxon>Bacteria</taxon>
        <taxon>Pseudomonadati</taxon>
        <taxon>Pseudomonadota</taxon>
        <taxon>Gammaproteobacteria</taxon>
        <taxon>Oceanospirillales</taxon>
        <taxon>Halomonadaceae</taxon>
        <taxon>Halomonas</taxon>
    </lineage>
</organism>
<protein>
    <recommendedName>
        <fullName evidence="3">Lipoprotein</fullName>
    </recommendedName>
</protein>
<comment type="caution">
    <text evidence="2">The sequence shown here is derived from an EMBL/GenBank/DDBJ whole genome shotgun (WGS) entry which is preliminary data.</text>
</comment>
<keyword evidence="1" id="KW-0732">Signal</keyword>